<gene>
    <name evidence="2" type="ORF">ENO47_05185</name>
</gene>
<protein>
    <recommendedName>
        <fullName evidence="3">Polymer-forming cytoskeletal protein</fullName>
    </recommendedName>
</protein>
<dbReference type="Pfam" id="PF04519">
    <property type="entry name" value="Bactofilin"/>
    <property type="match status" value="1"/>
</dbReference>
<dbReference type="EMBL" id="DSFP01000041">
    <property type="protein sequence ID" value="HEW46050.1"/>
    <property type="molecule type" value="Genomic_DNA"/>
</dbReference>
<evidence type="ECO:0000256" key="1">
    <source>
        <dbReference type="ARBA" id="ARBA00044755"/>
    </source>
</evidence>
<evidence type="ECO:0008006" key="3">
    <source>
        <dbReference type="Google" id="ProtNLM"/>
    </source>
</evidence>
<comment type="caution">
    <text evidence="2">The sequence shown here is derived from an EMBL/GenBank/DDBJ whole genome shotgun (WGS) entry which is preliminary data.</text>
</comment>
<accession>A0A7C2ZEM5</accession>
<sequence length="127" mass="13613">MFKRKEEINLSTQEIRTLISVGCIFEGNITVPEGLTRIDGEIIGNVSGKGGLIVGEKGFIKGNVDIMEIVIYGRVEGDIIAKSVELKTGSRVDGNITTSDLVIEKGAIYNGQCRMEQVKKGAQAPSG</sequence>
<proteinExistence type="inferred from homology"/>
<reference evidence="2" key="1">
    <citation type="journal article" date="2020" name="mSystems">
        <title>Genome- and Community-Level Interaction Insights into Carbon Utilization and Element Cycling Functions of Hydrothermarchaeota in Hydrothermal Sediment.</title>
        <authorList>
            <person name="Zhou Z."/>
            <person name="Liu Y."/>
            <person name="Xu W."/>
            <person name="Pan J."/>
            <person name="Luo Z.H."/>
            <person name="Li M."/>
        </authorList>
    </citation>
    <scope>NUCLEOTIDE SEQUENCE [LARGE SCALE GENOMIC DNA]</scope>
    <source>
        <strain evidence="2">SpSt-132</strain>
    </source>
</reference>
<dbReference type="PANTHER" id="PTHR35024:SF4">
    <property type="entry name" value="POLYMER-FORMING CYTOSKELETAL PROTEIN"/>
    <property type="match status" value="1"/>
</dbReference>
<organism evidence="2">
    <name type="scientific">Hydrogenobacter sp</name>
    <dbReference type="NCBI Taxonomy" id="2152829"/>
    <lineage>
        <taxon>Bacteria</taxon>
        <taxon>Pseudomonadati</taxon>
        <taxon>Aquificota</taxon>
        <taxon>Aquificia</taxon>
        <taxon>Aquificales</taxon>
        <taxon>Aquificaceae</taxon>
        <taxon>Hydrogenobacter</taxon>
    </lineage>
</organism>
<comment type="similarity">
    <text evidence="1">Belongs to the bactofilin family.</text>
</comment>
<dbReference type="InterPro" id="IPR007607">
    <property type="entry name" value="BacA/B"/>
</dbReference>
<name>A0A7C2ZEM5_9AQUI</name>
<dbReference type="PANTHER" id="PTHR35024">
    <property type="entry name" value="HYPOTHETICAL CYTOSOLIC PROTEIN"/>
    <property type="match status" value="1"/>
</dbReference>
<evidence type="ECO:0000313" key="2">
    <source>
        <dbReference type="EMBL" id="HEW46050.1"/>
    </source>
</evidence>
<dbReference type="AlphaFoldDB" id="A0A7C2ZEM5"/>